<dbReference type="SUPFAM" id="SSF53756">
    <property type="entry name" value="UDP-Glycosyltransferase/glycogen phosphorylase"/>
    <property type="match status" value="1"/>
</dbReference>
<sequence length="246" mass="27753">KIFWHHGCSIPIGKGYKGEYVYSADSCYTDYWNVSGACSDYIASEYGVESSVLQLFSPDNPEELYSRSLDYKDRKGILVLWARGAWRILKMLPKISGTTVTIAYPGYSENTWYDLLHSHRLFISVDQGVRSTPLWQRAKYRLFGKENNYWKVPSSRLLGFPTPPFEAALCGCAVVGAPMGGGLEWMTKDNCYLAEDLNLGSLLDQVNLALSANDQQLESKAHSAFESVRIFDREKAWTKLCSLLSI</sequence>
<dbReference type="AlphaFoldDB" id="A0A382SC41"/>
<name>A0A382SC41_9ZZZZ</name>
<evidence type="ECO:0000313" key="1">
    <source>
        <dbReference type="EMBL" id="SVD06481.1"/>
    </source>
</evidence>
<proteinExistence type="predicted"/>
<gene>
    <name evidence="1" type="ORF">METZ01_LOCUS359335</name>
</gene>
<dbReference type="Gene3D" id="3.40.50.2000">
    <property type="entry name" value="Glycogen Phosphorylase B"/>
    <property type="match status" value="1"/>
</dbReference>
<accession>A0A382SC41</accession>
<evidence type="ECO:0008006" key="2">
    <source>
        <dbReference type="Google" id="ProtNLM"/>
    </source>
</evidence>
<protein>
    <recommendedName>
        <fullName evidence="2">Glycosyl transferase family 1 domain-containing protein</fullName>
    </recommendedName>
</protein>
<feature type="non-terminal residue" evidence="1">
    <location>
        <position position="1"/>
    </location>
</feature>
<reference evidence="1" key="1">
    <citation type="submission" date="2018-05" db="EMBL/GenBank/DDBJ databases">
        <authorList>
            <person name="Lanie J.A."/>
            <person name="Ng W.-L."/>
            <person name="Kazmierczak K.M."/>
            <person name="Andrzejewski T.M."/>
            <person name="Davidsen T.M."/>
            <person name="Wayne K.J."/>
            <person name="Tettelin H."/>
            <person name="Glass J.I."/>
            <person name="Rusch D."/>
            <person name="Podicherti R."/>
            <person name="Tsui H.-C.T."/>
            <person name="Winkler M.E."/>
        </authorList>
    </citation>
    <scope>NUCLEOTIDE SEQUENCE</scope>
</reference>
<organism evidence="1">
    <name type="scientific">marine metagenome</name>
    <dbReference type="NCBI Taxonomy" id="408172"/>
    <lineage>
        <taxon>unclassified sequences</taxon>
        <taxon>metagenomes</taxon>
        <taxon>ecological metagenomes</taxon>
    </lineage>
</organism>
<dbReference type="EMBL" id="UINC01127393">
    <property type="protein sequence ID" value="SVD06481.1"/>
    <property type="molecule type" value="Genomic_DNA"/>
</dbReference>